<organism evidence="2 3">
    <name type="scientific">Plenodomus tracheiphilus IPT5</name>
    <dbReference type="NCBI Taxonomy" id="1408161"/>
    <lineage>
        <taxon>Eukaryota</taxon>
        <taxon>Fungi</taxon>
        <taxon>Dikarya</taxon>
        <taxon>Ascomycota</taxon>
        <taxon>Pezizomycotina</taxon>
        <taxon>Dothideomycetes</taxon>
        <taxon>Pleosporomycetidae</taxon>
        <taxon>Pleosporales</taxon>
        <taxon>Pleosporineae</taxon>
        <taxon>Leptosphaeriaceae</taxon>
        <taxon>Plenodomus</taxon>
    </lineage>
</organism>
<evidence type="ECO:0000313" key="2">
    <source>
        <dbReference type="EMBL" id="KAF2855560.1"/>
    </source>
</evidence>
<evidence type="ECO:0000256" key="1">
    <source>
        <dbReference type="SAM" id="MobiDB-lite"/>
    </source>
</evidence>
<gene>
    <name evidence="2" type="ORF">T440DRAFT_157503</name>
</gene>
<dbReference type="EMBL" id="MU006290">
    <property type="protein sequence ID" value="KAF2855560.1"/>
    <property type="molecule type" value="Genomic_DNA"/>
</dbReference>
<protein>
    <submittedName>
        <fullName evidence="2">Uncharacterized protein</fullName>
    </submittedName>
</protein>
<accession>A0A6A7BJC3</accession>
<dbReference type="AlphaFoldDB" id="A0A6A7BJC3"/>
<keyword evidence="3" id="KW-1185">Reference proteome</keyword>
<feature type="region of interest" description="Disordered" evidence="1">
    <location>
        <begin position="111"/>
        <end position="141"/>
    </location>
</feature>
<sequence length="226" mass="25431">MPYLVQPPLTSNEANNPLYTYAIPTPDAATTTIINDLRAWGWRISWHATDDENYLTALHATSKATKKRRRRTQMIYGDIIGDAAPPTLSEVWEREAEKIGNGKLYTVKHREEGREGEGEKGGLANDLSEPGYKSEMVSTHTPNNNDVDEWYNAEISRLKGITECINERWKGLPLLPTTATTTVEAGSEGKRMSRVWAAVERLDRRSVDETLLVGRIPFSMRPIGLF</sequence>
<dbReference type="OrthoDB" id="3800039at2759"/>
<feature type="compositionally biased region" description="Basic and acidic residues" evidence="1">
    <location>
        <begin position="111"/>
        <end position="120"/>
    </location>
</feature>
<name>A0A6A7BJC3_9PLEO</name>
<proteinExistence type="predicted"/>
<dbReference type="Proteomes" id="UP000799423">
    <property type="component" value="Unassembled WGS sequence"/>
</dbReference>
<evidence type="ECO:0000313" key="3">
    <source>
        <dbReference type="Proteomes" id="UP000799423"/>
    </source>
</evidence>
<reference evidence="2" key="1">
    <citation type="submission" date="2020-01" db="EMBL/GenBank/DDBJ databases">
        <authorList>
            <consortium name="DOE Joint Genome Institute"/>
            <person name="Haridas S."/>
            <person name="Albert R."/>
            <person name="Binder M."/>
            <person name="Bloem J."/>
            <person name="Labutti K."/>
            <person name="Salamov A."/>
            <person name="Andreopoulos B."/>
            <person name="Baker S.E."/>
            <person name="Barry K."/>
            <person name="Bills G."/>
            <person name="Bluhm B.H."/>
            <person name="Cannon C."/>
            <person name="Castanera R."/>
            <person name="Culley D.E."/>
            <person name="Daum C."/>
            <person name="Ezra D."/>
            <person name="Gonzalez J.B."/>
            <person name="Henrissat B."/>
            <person name="Kuo A."/>
            <person name="Liang C."/>
            <person name="Lipzen A."/>
            <person name="Lutzoni F."/>
            <person name="Magnuson J."/>
            <person name="Mondo S."/>
            <person name="Nolan M."/>
            <person name="Ohm R."/>
            <person name="Pangilinan J."/>
            <person name="Park H.-J."/>
            <person name="Ramirez L."/>
            <person name="Alfaro M."/>
            <person name="Sun H."/>
            <person name="Tritt A."/>
            <person name="Yoshinaga Y."/>
            <person name="Zwiers L.-H."/>
            <person name="Turgeon B.G."/>
            <person name="Goodwin S.B."/>
            <person name="Spatafora J.W."/>
            <person name="Crous P.W."/>
            <person name="Grigoriev I.V."/>
        </authorList>
    </citation>
    <scope>NUCLEOTIDE SEQUENCE</scope>
    <source>
        <strain evidence="2">IPT5</strain>
    </source>
</reference>